<organism evidence="1 2">
    <name type="scientific">Pseudomonas phage VCM</name>
    <dbReference type="NCBI Taxonomy" id="1729937"/>
    <lineage>
        <taxon>Viruses</taxon>
        <taxon>Duplodnaviria</taxon>
        <taxon>Heunggongvirae</taxon>
        <taxon>Uroviricota</taxon>
        <taxon>Caudoviricetes</taxon>
        <taxon>Vandenendeviridae</taxon>
        <taxon>Gorskivirinae</taxon>
        <taxon>Kremarvirus</taxon>
        <taxon>Kremarvirus VCM</taxon>
        <taxon>Otagovirus VCM</taxon>
    </lineage>
</organism>
<dbReference type="RefSeq" id="YP_009222761.1">
    <property type="nucleotide sequence ID" value="NC_029065.1"/>
</dbReference>
<name>A0A0S4KZ66_9CAUD</name>
<protein>
    <submittedName>
        <fullName evidence="1">Uncharacterized protein</fullName>
    </submittedName>
</protein>
<reference evidence="2" key="1">
    <citation type="submission" date="2015-10" db="EMBL/GenBank/DDBJ databases">
        <authorList>
            <person name="Millard A."/>
        </authorList>
    </citation>
    <scope>NUCLEOTIDE SEQUENCE [LARGE SCALE GENOMIC DNA]</scope>
</reference>
<dbReference type="Proteomes" id="UP000204441">
    <property type="component" value="Genome"/>
</dbReference>
<evidence type="ECO:0000313" key="1">
    <source>
        <dbReference type="EMBL" id="CUR44382.1"/>
    </source>
</evidence>
<dbReference type="KEGG" id="vg:26799145"/>
<gene>
    <name evidence="1" type="ORF">VCM_00180</name>
</gene>
<evidence type="ECO:0000313" key="2">
    <source>
        <dbReference type="Proteomes" id="UP000204441"/>
    </source>
</evidence>
<accession>A0A0S4KZ66</accession>
<sequence length="54" mass="5756">MKGFIALMAGLTLVALLGLAIKNEVDFRSACHEKGGVVVEANELLCVQKEAIIK</sequence>
<proteinExistence type="predicted"/>
<dbReference type="EMBL" id="LN887844">
    <property type="protein sequence ID" value="CUR44382.1"/>
    <property type="molecule type" value="Genomic_DNA"/>
</dbReference>
<keyword evidence="2" id="KW-1185">Reference proteome</keyword>
<dbReference type="GeneID" id="26799145"/>